<reference evidence="1" key="1">
    <citation type="submission" date="2020-05" db="EMBL/GenBank/DDBJ databases">
        <title>Large-scale comparative analyses of tick genomes elucidate their genetic diversity and vector capacities.</title>
        <authorList>
            <person name="Jia N."/>
            <person name="Wang J."/>
            <person name="Shi W."/>
            <person name="Du L."/>
            <person name="Sun Y."/>
            <person name="Zhan W."/>
            <person name="Jiang J."/>
            <person name="Wang Q."/>
            <person name="Zhang B."/>
            <person name="Ji P."/>
            <person name="Sakyi L.B."/>
            <person name="Cui X."/>
            <person name="Yuan T."/>
            <person name="Jiang B."/>
            <person name="Yang W."/>
            <person name="Lam T.T.-Y."/>
            <person name="Chang Q."/>
            <person name="Ding S."/>
            <person name="Wang X."/>
            <person name="Zhu J."/>
            <person name="Ruan X."/>
            <person name="Zhao L."/>
            <person name="Wei J."/>
            <person name="Que T."/>
            <person name="Du C."/>
            <person name="Cheng J."/>
            <person name="Dai P."/>
            <person name="Han X."/>
            <person name="Huang E."/>
            <person name="Gao Y."/>
            <person name="Liu J."/>
            <person name="Shao H."/>
            <person name="Ye R."/>
            <person name="Li L."/>
            <person name="Wei W."/>
            <person name="Wang X."/>
            <person name="Wang C."/>
            <person name="Yang T."/>
            <person name="Huo Q."/>
            <person name="Li W."/>
            <person name="Guo W."/>
            <person name="Chen H."/>
            <person name="Zhou L."/>
            <person name="Ni X."/>
            <person name="Tian J."/>
            <person name="Zhou Y."/>
            <person name="Sheng Y."/>
            <person name="Liu T."/>
            <person name="Pan Y."/>
            <person name="Xia L."/>
            <person name="Li J."/>
            <person name="Zhao F."/>
            <person name="Cao W."/>
        </authorList>
    </citation>
    <scope>NUCLEOTIDE SEQUENCE</scope>
    <source>
        <strain evidence="1">Hyas-2018</strain>
    </source>
</reference>
<dbReference type="Proteomes" id="UP000821845">
    <property type="component" value="Chromosome 1"/>
</dbReference>
<dbReference type="EMBL" id="CM023481">
    <property type="protein sequence ID" value="KAH6948502.1"/>
    <property type="molecule type" value="Genomic_DNA"/>
</dbReference>
<comment type="caution">
    <text evidence="1">The sequence shown here is derived from an EMBL/GenBank/DDBJ whole genome shotgun (WGS) entry which is preliminary data.</text>
</comment>
<proteinExistence type="predicted"/>
<evidence type="ECO:0000313" key="1">
    <source>
        <dbReference type="EMBL" id="KAH6948502.1"/>
    </source>
</evidence>
<organism evidence="1 2">
    <name type="scientific">Hyalomma asiaticum</name>
    <name type="common">Tick</name>
    <dbReference type="NCBI Taxonomy" id="266040"/>
    <lineage>
        <taxon>Eukaryota</taxon>
        <taxon>Metazoa</taxon>
        <taxon>Ecdysozoa</taxon>
        <taxon>Arthropoda</taxon>
        <taxon>Chelicerata</taxon>
        <taxon>Arachnida</taxon>
        <taxon>Acari</taxon>
        <taxon>Parasitiformes</taxon>
        <taxon>Ixodida</taxon>
        <taxon>Ixodoidea</taxon>
        <taxon>Ixodidae</taxon>
        <taxon>Hyalomminae</taxon>
        <taxon>Hyalomma</taxon>
    </lineage>
</organism>
<evidence type="ECO:0000313" key="2">
    <source>
        <dbReference type="Proteomes" id="UP000821845"/>
    </source>
</evidence>
<name>A0ACB7TSW3_HYAAI</name>
<accession>A0ACB7TSW3</accession>
<gene>
    <name evidence="1" type="ORF">HPB50_024939</name>
</gene>
<protein>
    <submittedName>
        <fullName evidence="1">Uncharacterized protein</fullName>
    </submittedName>
</protein>
<keyword evidence="2" id="KW-1185">Reference proteome</keyword>
<sequence>MQTTTRVTRRRATAPEEERTASALLEDRGGGVPAPRYGPTRRVQSGRLLAAAAGGGARRAGLAPGARSDWLRGCDSDATLAAAKSQPERVARGRRNREERPADHVLADVVSVVRLFCCGANLLCRRRARSEAPVDYEQAPQRWKYDGSLFRLSLSQARSRA</sequence>